<keyword evidence="3" id="KW-1185">Reference proteome</keyword>
<gene>
    <name evidence="2" type="ORF">JTE90_001578</name>
</gene>
<accession>A0AAV6VP45</accession>
<feature type="compositionally biased region" description="Polar residues" evidence="1">
    <location>
        <begin position="61"/>
        <end position="70"/>
    </location>
</feature>
<name>A0AAV6VP45_9ARAC</name>
<feature type="region of interest" description="Disordered" evidence="1">
    <location>
        <begin position="1"/>
        <end position="25"/>
    </location>
</feature>
<dbReference type="Proteomes" id="UP000827092">
    <property type="component" value="Unassembled WGS sequence"/>
</dbReference>
<organism evidence="2 3">
    <name type="scientific">Oedothorax gibbosus</name>
    <dbReference type="NCBI Taxonomy" id="931172"/>
    <lineage>
        <taxon>Eukaryota</taxon>
        <taxon>Metazoa</taxon>
        <taxon>Ecdysozoa</taxon>
        <taxon>Arthropoda</taxon>
        <taxon>Chelicerata</taxon>
        <taxon>Arachnida</taxon>
        <taxon>Araneae</taxon>
        <taxon>Araneomorphae</taxon>
        <taxon>Entelegynae</taxon>
        <taxon>Araneoidea</taxon>
        <taxon>Linyphiidae</taxon>
        <taxon>Erigoninae</taxon>
        <taxon>Oedothorax</taxon>
    </lineage>
</organism>
<feature type="region of interest" description="Disordered" evidence="1">
    <location>
        <begin position="48"/>
        <end position="98"/>
    </location>
</feature>
<evidence type="ECO:0000256" key="1">
    <source>
        <dbReference type="SAM" id="MobiDB-lite"/>
    </source>
</evidence>
<proteinExistence type="predicted"/>
<sequence length="98" mass="11580">MYLLPPLTPLHSSSHKYFPNKPHRTQKKLPVNIAMSEQFRREMYLLRSLTPPHSSPHKYFSNYNQTSLSTKPPAGEQQKFQKPREENKSIEYVQDSKH</sequence>
<evidence type="ECO:0000313" key="3">
    <source>
        <dbReference type="Proteomes" id="UP000827092"/>
    </source>
</evidence>
<comment type="caution">
    <text evidence="2">The sequence shown here is derived from an EMBL/GenBank/DDBJ whole genome shotgun (WGS) entry which is preliminary data.</text>
</comment>
<feature type="compositionally biased region" description="Basic and acidic residues" evidence="1">
    <location>
        <begin position="82"/>
        <end position="98"/>
    </location>
</feature>
<protein>
    <submittedName>
        <fullName evidence="2">Uncharacterized protein</fullName>
    </submittedName>
</protein>
<dbReference type="AlphaFoldDB" id="A0AAV6VP45"/>
<dbReference type="EMBL" id="JAFNEN010000052">
    <property type="protein sequence ID" value="KAG8197649.1"/>
    <property type="molecule type" value="Genomic_DNA"/>
</dbReference>
<evidence type="ECO:0000313" key="2">
    <source>
        <dbReference type="EMBL" id="KAG8197649.1"/>
    </source>
</evidence>
<feature type="compositionally biased region" description="Low complexity" evidence="1">
    <location>
        <begin position="1"/>
        <end position="12"/>
    </location>
</feature>
<reference evidence="2 3" key="1">
    <citation type="journal article" date="2022" name="Nat. Ecol. Evol.">
        <title>A masculinizing supergene underlies an exaggerated male reproductive morph in a spider.</title>
        <authorList>
            <person name="Hendrickx F."/>
            <person name="De Corte Z."/>
            <person name="Sonet G."/>
            <person name="Van Belleghem S.M."/>
            <person name="Kostlbacher S."/>
            <person name="Vangestel C."/>
        </authorList>
    </citation>
    <scope>NUCLEOTIDE SEQUENCE [LARGE SCALE GENOMIC DNA]</scope>
    <source>
        <strain evidence="2">W744_W776</strain>
    </source>
</reference>